<dbReference type="OrthoDB" id="57050at2"/>
<reference evidence="2 3" key="1">
    <citation type="submission" date="2019-04" db="EMBL/GenBank/DDBJ databases">
        <authorList>
            <person name="Embree M."/>
            <person name="Gaffney J.R."/>
        </authorList>
    </citation>
    <scope>NUCLEOTIDE SEQUENCE [LARGE SCALE GENOMIC DNA]</scope>
    <source>
        <strain evidence="2 3">JE7A12</strain>
    </source>
</reference>
<dbReference type="AlphaFoldDB" id="A0A4P8XUQ0"/>
<dbReference type="RefSeq" id="WP_138156873.1">
    <property type="nucleotide sequence ID" value="NZ_CP039381.1"/>
</dbReference>
<organism evidence="2 3">
    <name type="scientific">Ruminococcus bovis</name>
    <dbReference type="NCBI Taxonomy" id="2564099"/>
    <lineage>
        <taxon>Bacteria</taxon>
        <taxon>Bacillati</taxon>
        <taxon>Bacillota</taxon>
        <taxon>Clostridia</taxon>
        <taxon>Eubacteriales</taxon>
        <taxon>Oscillospiraceae</taxon>
        <taxon>Ruminococcus</taxon>
    </lineage>
</organism>
<accession>A0A4P8XUQ0</accession>
<protein>
    <recommendedName>
        <fullName evidence="4">Bacterial repeat domain-containing protein</fullName>
    </recommendedName>
</protein>
<evidence type="ECO:0000256" key="1">
    <source>
        <dbReference type="SAM" id="SignalP"/>
    </source>
</evidence>
<feature type="signal peptide" evidence="1">
    <location>
        <begin position="1"/>
        <end position="22"/>
    </location>
</feature>
<evidence type="ECO:0008006" key="4">
    <source>
        <dbReference type="Google" id="ProtNLM"/>
    </source>
</evidence>
<sequence>MKLKKVLSLALCGVMLSTTAVSIIPTISAEESSLESYATSNDTYGSKIENGGFEKPVITVGWGAQKPQSEVPYWSTTATDNKIEMFKENTAMIKGVKVTPPEGSQAAELNAEQTGTLYQYVKTSGGSQYKWNLYHRGRTGDDTMALVIGPKQKYNPKKTSANSKDQFMKIVDWAKNNIAEPRNSNAEIKTNDIPTKLTVYSKPFDNNGDFENSTDNNFSFEQSYIYSERWDVWIMKSDNKEWHHYGDETDLPEGESQYNIYNVPEESNESIFGFVAYATSNGNLTCGNFLDGIEFELYHPAKTQSNTGGSGSVEYTFDGTTTKTDFRAEQSVDTMVDDESTVKVTAIPDFAKDSSGTYKKDKDGNYIQNNFLGAYVTYNGESHYIDKDDSRWTKVTKHNDELNQDYDTYEYTVSGVSGRVIVDLYYSEIYTVTFLENGGKKYDATTRGTREGVEVSEDSNNVVRFNSVTSGKYVSETCQWWNPEDTNGRFYGWELLDYKDANGNPVIFDRDTTITYTYSGGSTDGLCFTIKDTKGHEVTTMKAVDGITFLARWQPHVKIVPQIENSDGTYTDSNVGGTVSIEKTDEVYDYSENTDGSFEYYSYMNRDFNVTATAKSGYVFLGWYDENDKLITLSENHKTQVTNIGKTEFARFKYNSYNVRFHINDEDTVSTASDTSADVISDRIYSPSYVEGDRNLNSDNTISYFYDIPKTTKNGQQTYKVFKGWYLNKDNDDDSKPIVWDKTKFDIDTDVYAHWIDRGTVAKDSSDTKQTGSSSYIGFDLFGVQLRSAEKDPNYPDGTGSTPAYATQGLRFVTSLSEDLLNQINSLDSKTKPSYGYVLAKTSTANTYAKGSSDYELQYNGKNVNGVDTTTTYKYIKNVDCTSKKTNSASAITLDHFNASKYRIYSLVVTYDNLSPELIANAIKQPVVARSYIRYTDANGLLRTYYNDYSGTSTYKGCSTSYSKVKDFIQDNYQNIDK</sequence>
<keyword evidence="1" id="KW-0732">Signal</keyword>
<dbReference type="KEGG" id="ruj:E5Z56_05195"/>
<keyword evidence="3" id="KW-1185">Reference proteome</keyword>
<proteinExistence type="predicted"/>
<name>A0A4P8XUQ0_9FIRM</name>
<dbReference type="Proteomes" id="UP000301475">
    <property type="component" value="Chromosome"/>
</dbReference>
<gene>
    <name evidence="2" type="ORF">E5Z56_05195</name>
</gene>
<evidence type="ECO:0000313" key="3">
    <source>
        <dbReference type="Proteomes" id="UP000301475"/>
    </source>
</evidence>
<dbReference type="EMBL" id="CP039381">
    <property type="protein sequence ID" value="QCT06795.1"/>
    <property type="molecule type" value="Genomic_DNA"/>
</dbReference>
<feature type="chain" id="PRO_5038392083" description="Bacterial repeat domain-containing protein" evidence="1">
    <location>
        <begin position="23"/>
        <end position="978"/>
    </location>
</feature>
<evidence type="ECO:0000313" key="2">
    <source>
        <dbReference type="EMBL" id="QCT06795.1"/>
    </source>
</evidence>